<comment type="caution">
    <text evidence="2">The sequence shown here is derived from an EMBL/GenBank/DDBJ whole genome shotgun (WGS) entry which is preliminary data.</text>
</comment>
<name>A0ABQ2GY83_9DEIO</name>
<dbReference type="RefSeq" id="WP_188905127.1">
    <property type="nucleotide sequence ID" value="NZ_BMOM01000037.1"/>
</dbReference>
<feature type="region of interest" description="Disordered" evidence="1">
    <location>
        <begin position="53"/>
        <end position="118"/>
    </location>
</feature>
<evidence type="ECO:0000256" key="1">
    <source>
        <dbReference type="SAM" id="MobiDB-lite"/>
    </source>
</evidence>
<reference evidence="3" key="1">
    <citation type="journal article" date="2019" name="Int. J. Syst. Evol. Microbiol.">
        <title>The Global Catalogue of Microorganisms (GCM) 10K type strain sequencing project: providing services to taxonomists for standard genome sequencing and annotation.</title>
        <authorList>
            <consortium name="The Broad Institute Genomics Platform"/>
            <consortium name="The Broad Institute Genome Sequencing Center for Infectious Disease"/>
            <person name="Wu L."/>
            <person name="Ma J."/>
        </authorList>
    </citation>
    <scope>NUCLEOTIDE SEQUENCE [LARGE SCALE GENOMIC DNA]</scope>
    <source>
        <strain evidence="3">JCM 15443</strain>
    </source>
</reference>
<proteinExistence type="predicted"/>
<keyword evidence="3" id="KW-1185">Reference proteome</keyword>
<evidence type="ECO:0000313" key="3">
    <source>
        <dbReference type="Proteomes" id="UP000661918"/>
    </source>
</evidence>
<organism evidence="2 3">
    <name type="scientific">Deinococcus aerophilus</name>
    <dbReference type="NCBI Taxonomy" id="522488"/>
    <lineage>
        <taxon>Bacteria</taxon>
        <taxon>Thermotogati</taxon>
        <taxon>Deinococcota</taxon>
        <taxon>Deinococci</taxon>
        <taxon>Deinococcales</taxon>
        <taxon>Deinococcaceae</taxon>
        <taxon>Deinococcus</taxon>
    </lineage>
</organism>
<protein>
    <recommendedName>
        <fullName evidence="4">Peroxin-14</fullName>
    </recommendedName>
</protein>
<feature type="compositionally biased region" description="Low complexity" evidence="1">
    <location>
        <begin position="56"/>
        <end position="65"/>
    </location>
</feature>
<sequence>MTDSRNPKNAEQEAEFTRKMVLGLLSTLEHKGLLSKGEVDSILRAARQAAYPVTPPKAAGPAGPGTRWVKPGQPPQEMDRSTPVAIPDVRAKADPEPTSGGHGNPEERKLPMIDMELD</sequence>
<gene>
    <name evidence="2" type="ORF">GCM10010841_29600</name>
</gene>
<evidence type="ECO:0008006" key="4">
    <source>
        <dbReference type="Google" id="ProtNLM"/>
    </source>
</evidence>
<dbReference type="Proteomes" id="UP000661918">
    <property type="component" value="Unassembled WGS sequence"/>
</dbReference>
<evidence type="ECO:0000313" key="2">
    <source>
        <dbReference type="EMBL" id="GGM19671.1"/>
    </source>
</evidence>
<dbReference type="EMBL" id="BMOM01000037">
    <property type="protein sequence ID" value="GGM19671.1"/>
    <property type="molecule type" value="Genomic_DNA"/>
</dbReference>
<accession>A0ABQ2GY83</accession>